<name>A0AAP3AND4_RIEAN</name>
<dbReference type="RefSeq" id="WP_154212774.1">
    <property type="nucleotide sequence ID" value="NZ_CP081925.1"/>
</dbReference>
<dbReference type="EMBL" id="JAOZYT010000113">
    <property type="protein sequence ID" value="MCW0524857.1"/>
    <property type="molecule type" value="Genomic_DNA"/>
</dbReference>
<gene>
    <name evidence="1" type="ORF">OKE68_11125</name>
</gene>
<evidence type="ECO:0000313" key="1">
    <source>
        <dbReference type="EMBL" id="MCW0524857.1"/>
    </source>
</evidence>
<organism evidence="1 2">
    <name type="scientific">Riemerella anatipestifer</name>
    <name type="common">Moraxella anatipestifer</name>
    <dbReference type="NCBI Taxonomy" id="34085"/>
    <lineage>
        <taxon>Bacteria</taxon>
        <taxon>Pseudomonadati</taxon>
        <taxon>Bacteroidota</taxon>
        <taxon>Flavobacteriia</taxon>
        <taxon>Flavobacteriales</taxon>
        <taxon>Weeksellaceae</taxon>
        <taxon>Riemerella</taxon>
    </lineage>
</organism>
<proteinExistence type="predicted"/>
<dbReference type="Proteomes" id="UP001207440">
    <property type="component" value="Unassembled WGS sequence"/>
</dbReference>
<dbReference type="AlphaFoldDB" id="A0AAP3AND4"/>
<accession>A0AAP3AND4</accession>
<protein>
    <submittedName>
        <fullName evidence="1">Uncharacterized protein</fullName>
    </submittedName>
</protein>
<comment type="caution">
    <text evidence="1">The sequence shown here is derived from an EMBL/GenBank/DDBJ whole genome shotgun (WGS) entry which is preliminary data.</text>
</comment>
<reference evidence="1" key="1">
    <citation type="submission" date="2022-10" db="EMBL/GenBank/DDBJ databases">
        <title>Sifting through the core-genome to identify putative cross-protective antigens against Riemerella anatipestifer.</title>
        <authorList>
            <person name="Zheng X."/>
            <person name="Zhang W."/>
        </authorList>
    </citation>
    <scope>NUCLEOTIDE SEQUENCE</scope>
    <source>
        <strain evidence="1">ZWRA178</strain>
    </source>
</reference>
<evidence type="ECO:0000313" key="2">
    <source>
        <dbReference type="Proteomes" id="UP001207440"/>
    </source>
</evidence>
<sequence>MKHTKVDLLVMDFKRNSSSSHYRIIKNFNTAWQESKAWAERNKRVINN</sequence>